<keyword evidence="4 6" id="KW-0175">Coiled coil</keyword>
<keyword evidence="10" id="KW-1185">Reference proteome</keyword>
<dbReference type="Pfam" id="PF02646">
    <property type="entry name" value="RmuC"/>
    <property type="match status" value="1"/>
</dbReference>
<keyword evidence="8" id="KW-1133">Transmembrane helix</keyword>
<dbReference type="InterPro" id="IPR003798">
    <property type="entry name" value="DNA_recombination_RmuC"/>
</dbReference>
<evidence type="ECO:0000313" key="10">
    <source>
        <dbReference type="Proteomes" id="UP000292781"/>
    </source>
</evidence>
<evidence type="ECO:0000256" key="5">
    <source>
        <dbReference type="ARBA" id="ARBA00023172"/>
    </source>
</evidence>
<evidence type="ECO:0000256" key="6">
    <source>
        <dbReference type="SAM" id="Coils"/>
    </source>
</evidence>
<evidence type="ECO:0000256" key="2">
    <source>
        <dbReference type="ARBA" id="ARBA00009840"/>
    </source>
</evidence>
<keyword evidence="8" id="KW-0472">Membrane</keyword>
<gene>
    <name evidence="9" type="ORF">EYW49_19860</name>
</gene>
<evidence type="ECO:0000256" key="3">
    <source>
        <dbReference type="ARBA" id="ARBA00021840"/>
    </source>
</evidence>
<comment type="caution">
    <text evidence="9">The sequence shown here is derived from an EMBL/GenBank/DDBJ whole genome shotgun (WGS) entry which is preliminary data.</text>
</comment>
<dbReference type="OrthoDB" id="370725at2"/>
<protein>
    <recommendedName>
        <fullName evidence="3">DNA recombination protein RmuC homolog</fullName>
    </recommendedName>
</protein>
<feature type="transmembrane region" description="Helical" evidence="8">
    <location>
        <begin position="25"/>
        <end position="42"/>
    </location>
</feature>
<keyword evidence="5" id="KW-0233">DNA recombination</keyword>
<reference evidence="9 10" key="1">
    <citation type="submission" date="2019-02" db="EMBL/GenBank/DDBJ databases">
        <title>Siculibacillus lacustris gen. nov., sp. nov., a new rosette-forming bacterium isolated from a freshwater crater lake (Lake St. Ana, Romania).</title>
        <authorList>
            <person name="Felfoldi T."/>
            <person name="Marton Z."/>
            <person name="Szabo A."/>
            <person name="Mentes A."/>
            <person name="Boka K."/>
            <person name="Marialigeti K."/>
            <person name="Mathe I."/>
            <person name="Koncz M."/>
            <person name="Schumann P."/>
            <person name="Toth E."/>
        </authorList>
    </citation>
    <scope>NUCLEOTIDE SEQUENCE [LARGE SCALE GENOMIC DNA]</scope>
    <source>
        <strain evidence="9 10">SA-279</strain>
    </source>
</reference>
<dbReference type="PANTHER" id="PTHR30563">
    <property type="entry name" value="DNA RECOMBINATION PROTEIN RMUC"/>
    <property type="match status" value="1"/>
</dbReference>
<organism evidence="9 10">
    <name type="scientific">Siculibacillus lacustris</name>
    <dbReference type="NCBI Taxonomy" id="1549641"/>
    <lineage>
        <taxon>Bacteria</taxon>
        <taxon>Pseudomonadati</taxon>
        <taxon>Pseudomonadota</taxon>
        <taxon>Alphaproteobacteria</taxon>
        <taxon>Hyphomicrobiales</taxon>
        <taxon>Ancalomicrobiaceae</taxon>
        <taxon>Siculibacillus</taxon>
    </lineage>
</organism>
<evidence type="ECO:0000256" key="4">
    <source>
        <dbReference type="ARBA" id="ARBA00023054"/>
    </source>
</evidence>
<evidence type="ECO:0000313" key="9">
    <source>
        <dbReference type="EMBL" id="TBW33640.1"/>
    </source>
</evidence>
<keyword evidence="8" id="KW-0812">Transmembrane</keyword>
<comment type="function">
    <text evidence="1">Involved in DNA recombination.</text>
</comment>
<evidence type="ECO:0000256" key="1">
    <source>
        <dbReference type="ARBA" id="ARBA00003416"/>
    </source>
</evidence>
<dbReference type="RefSeq" id="WP_131311376.1">
    <property type="nucleotide sequence ID" value="NZ_SJFN01000041.1"/>
</dbReference>
<dbReference type="EMBL" id="SJFN01000041">
    <property type="protein sequence ID" value="TBW33640.1"/>
    <property type="molecule type" value="Genomic_DNA"/>
</dbReference>
<name>A0A4Q9VHC7_9HYPH</name>
<comment type="similarity">
    <text evidence="2">Belongs to the RmuC family.</text>
</comment>
<evidence type="ECO:0000256" key="7">
    <source>
        <dbReference type="SAM" id="MobiDB-lite"/>
    </source>
</evidence>
<accession>A0A4Q9VHC7</accession>
<dbReference type="Proteomes" id="UP000292781">
    <property type="component" value="Unassembled WGS sequence"/>
</dbReference>
<sequence>MNNDLATALAESVAAARLWIGEHPTLTLVGAALIVAVLILLLQARRAAEAHAVAIAALEDALDESRDARAEAERRLAAESTTAARVPDLERDLAERAAELDRLRQDKGTVERQLATAAERLAQVEQGNADLRTRLQAADELLRAASARFETLRAAKAVADETLAARTADLGRLAERTADLERRLAAAEDLLRDAGARHEALRGAKAAGDEALAARTTDVRRLEERVVELAGRLETTEAERGALARTRADLAAELARLRETLDQERGQNEEKLALLQEARDQMKTQFQVLAEEVMTRHGESFTKQNKEQVDGILAPLRDKLAEFQQGLVTAQTETTKERATLTEQIRLLSEQSFKMSSETHNLTRALKGKAQTQGAWGEMVLARILEQSGLREGEEYVTQESHTGEDGSRLRPDVMVILPEGRRIVVDSKVSLTAFEEYVNGEDEPTRVAALGRHLASLRTHIRTLGEKSYQHATGSGLDYVVMFVPIEGALAAALSEDPALTGFAAEKNVAVLTPTTLMVALRTIANVWQVDRRNRNAEEIAKRAGLLYEKFVGFVDDLQKVGGRIDDARRSWDGAMSKLSVGSGNLVRQVEQLKTLGARTAKTIPAAVLGDEPIEPALLAPPAADPAPSGATDVAPPGADDVAAPLLDGRVAAAV</sequence>
<dbReference type="PANTHER" id="PTHR30563:SF0">
    <property type="entry name" value="DNA RECOMBINATION PROTEIN RMUC"/>
    <property type="match status" value="1"/>
</dbReference>
<feature type="region of interest" description="Disordered" evidence="7">
    <location>
        <begin position="619"/>
        <end position="641"/>
    </location>
</feature>
<proteinExistence type="inferred from homology"/>
<dbReference type="AlphaFoldDB" id="A0A4Q9VHC7"/>
<evidence type="ECO:0000256" key="8">
    <source>
        <dbReference type="SAM" id="Phobius"/>
    </source>
</evidence>
<dbReference type="GO" id="GO:0006310">
    <property type="term" value="P:DNA recombination"/>
    <property type="evidence" value="ECO:0007669"/>
    <property type="project" value="UniProtKB-KW"/>
</dbReference>
<feature type="coiled-coil region" evidence="6">
    <location>
        <begin position="55"/>
        <end position="292"/>
    </location>
</feature>
<dbReference type="Gene3D" id="1.10.287.1490">
    <property type="match status" value="1"/>
</dbReference>